<proteinExistence type="inferred from homology"/>
<keyword evidence="2" id="KW-0663">Pyridoxal phosphate</keyword>
<dbReference type="SUPFAM" id="SSF46785">
    <property type="entry name" value="Winged helix' DNA-binding domain"/>
    <property type="match status" value="1"/>
</dbReference>
<reference evidence="7 8" key="1">
    <citation type="submission" date="2018-06" db="EMBL/GenBank/DDBJ databases">
        <authorList>
            <consortium name="Pathogen Informatics"/>
            <person name="Doyle S."/>
        </authorList>
    </citation>
    <scope>NUCLEOTIDE SEQUENCE [LARGE SCALE GENOMIC DNA]</scope>
    <source>
        <strain evidence="7 8">NCTC12119</strain>
    </source>
</reference>
<dbReference type="PANTHER" id="PTHR46577:SF1">
    <property type="entry name" value="HTH-TYPE TRANSCRIPTIONAL REGULATORY PROTEIN GABR"/>
    <property type="match status" value="1"/>
</dbReference>
<evidence type="ECO:0000256" key="4">
    <source>
        <dbReference type="ARBA" id="ARBA00023125"/>
    </source>
</evidence>
<dbReference type="InterPro" id="IPR015424">
    <property type="entry name" value="PyrdxlP-dep_Trfase"/>
</dbReference>
<evidence type="ECO:0000256" key="5">
    <source>
        <dbReference type="ARBA" id="ARBA00023163"/>
    </source>
</evidence>
<dbReference type="Proteomes" id="UP000255528">
    <property type="component" value="Unassembled WGS sequence"/>
</dbReference>
<dbReference type="PROSITE" id="PS50949">
    <property type="entry name" value="HTH_GNTR"/>
    <property type="match status" value="1"/>
</dbReference>
<name>A0A381C1Z0_9ENTR</name>
<feature type="domain" description="HTH gntR-type" evidence="6">
    <location>
        <begin position="18"/>
        <end position="86"/>
    </location>
</feature>
<gene>
    <name evidence="7" type="primary">gabR_1</name>
    <name evidence="7" type="ORF">NCTC12119_00300</name>
</gene>
<dbReference type="GO" id="GO:0003677">
    <property type="term" value="F:DNA binding"/>
    <property type="evidence" value="ECO:0007669"/>
    <property type="project" value="UniProtKB-KW"/>
</dbReference>
<dbReference type="Gene3D" id="3.40.640.10">
    <property type="entry name" value="Type I PLP-dependent aspartate aminotransferase-like (Major domain)"/>
    <property type="match status" value="1"/>
</dbReference>
<dbReference type="InterPro" id="IPR051446">
    <property type="entry name" value="HTH_trans_reg/aminotransferase"/>
</dbReference>
<evidence type="ECO:0000256" key="1">
    <source>
        <dbReference type="ARBA" id="ARBA00005384"/>
    </source>
</evidence>
<dbReference type="GO" id="GO:0030170">
    <property type="term" value="F:pyridoxal phosphate binding"/>
    <property type="evidence" value="ECO:0007669"/>
    <property type="project" value="InterPro"/>
</dbReference>
<dbReference type="Gene3D" id="1.10.10.10">
    <property type="entry name" value="Winged helix-like DNA-binding domain superfamily/Winged helix DNA-binding domain"/>
    <property type="match status" value="1"/>
</dbReference>
<evidence type="ECO:0000313" key="7">
    <source>
        <dbReference type="EMBL" id="SUW61896.1"/>
    </source>
</evidence>
<accession>A0A381C1Z0</accession>
<sequence length="486" mass="54518">MQTKPSFELTGITLQPGRKRTEQLYIALRERILTMPGSGGAKLPATRELAKLLGISRNTVVNVYERLYAEGFLEVRLGDGTFIKDLSPVAPEAPEVRINFPRSVRPRLLHAEAFNRHLIHGGLPKAFRIGLPALDQFPFEVWSRLQNRFWRRHPIQHMGYGDPAGDLQLRELLAHYLRNTRGIKCEPSQILITLGAQQAIMTATGILTYPGDNVVLENPCYWAAAGVFSCLGLNINPINVDEEGLMTDQLNDYPDARLAYVSPSCQYPTGATMSLPRRIELLNWAQQNQAWIIEDDYDGEYRYSGTPIMPLAALDKAQRVLYIGSFSKVMYPSLRLGYLVAPAHLVENLVLLRTLSSRQPPINDQRVMADFIAEGYFHPHIRRMRRVSLARRNTLLAAWREHLSHIGEMPEVNSGLHVTVRLVSQEREQELHTKAAAAGVEITPLSSLWLAGAPENANHYGLILGFAGISEPDILSAVLTLKQAWL</sequence>
<keyword evidence="5" id="KW-0804">Transcription</keyword>
<dbReference type="Pfam" id="PF00155">
    <property type="entry name" value="Aminotran_1_2"/>
    <property type="match status" value="1"/>
</dbReference>
<dbReference type="EMBL" id="UIGI01000001">
    <property type="protein sequence ID" value="SUW61896.1"/>
    <property type="molecule type" value="Genomic_DNA"/>
</dbReference>
<dbReference type="SMART" id="SM00345">
    <property type="entry name" value="HTH_GNTR"/>
    <property type="match status" value="1"/>
</dbReference>
<protein>
    <submittedName>
        <fullName evidence="7">HTH-type transcriptional regulatory protein gabR</fullName>
    </submittedName>
</protein>
<dbReference type="Pfam" id="PF00392">
    <property type="entry name" value="GntR"/>
    <property type="match status" value="1"/>
</dbReference>
<dbReference type="PANTHER" id="PTHR46577">
    <property type="entry name" value="HTH-TYPE TRANSCRIPTIONAL REGULATORY PROTEIN GABR"/>
    <property type="match status" value="1"/>
</dbReference>
<evidence type="ECO:0000256" key="3">
    <source>
        <dbReference type="ARBA" id="ARBA00023015"/>
    </source>
</evidence>
<dbReference type="InterPro" id="IPR036390">
    <property type="entry name" value="WH_DNA-bd_sf"/>
</dbReference>
<dbReference type="InterPro" id="IPR000524">
    <property type="entry name" value="Tscrpt_reg_HTH_GntR"/>
</dbReference>
<dbReference type="InterPro" id="IPR015421">
    <property type="entry name" value="PyrdxlP-dep_Trfase_major"/>
</dbReference>
<dbReference type="CDD" id="cd07377">
    <property type="entry name" value="WHTH_GntR"/>
    <property type="match status" value="1"/>
</dbReference>
<dbReference type="PRINTS" id="PR00035">
    <property type="entry name" value="HTHGNTR"/>
</dbReference>
<dbReference type="SUPFAM" id="SSF53383">
    <property type="entry name" value="PLP-dependent transferases"/>
    <property type="match status" value="1"/>
</dbReference>
<evidence type="ECO:0000256" key="2">
    <source>
        <dbReference type="ARBA" id="ARBA00022898"/>
    </source>
</evidence>
<comment type="similarity">
    <text evidence="1">In the C-terminal section; belongs to the class-I pyridoxal-phosphate-dependent aminotransferase family.</text>
</comment>
<evidence type="ECO:0000259" key="6">
    <source>
        <dbReference type="PROSITE" id="PS50949"/>
    </source>
</evidence>
<keyword evidence="4" id="KW-0238">DNA-binding</keyword>
<dbReference type="InterPro" id="IPR036388">
    <property type="entry name" value="WH-like_DNA-bd_sf"/>
</dbReference>
<dbReference type="AlphaFoldDB" id="A0A381C1Z0"/>
<organism evidence="7 8">
    <name type="scientific">Buttiauxella agrestis</name>
    <dbReference type="NCBI Taxonomy" id="82977"/>
    <lineage>
        <taxon>Bacteria</taxon>
        <taxon>Pseudomonadati</taxon>
        <taxon>Pseudomonadota</taxon>
        <taxon>Gammaproteobacteria</taxon>
        <taxon>Enterobacterales</taxon>
        <taxon>Enterobacteriaceae</taxon>
        <taxon>Buttiauxella</taxon>
    </lineage>
</organism>
<dbReference type="GO" id="GO:0003700">
    <property type="term" value="F:DNA-binding transcription factor activity"/>
    <property type="evidence" value="ECO:0007669"/>
    <property type="project" value="InterPro"/>
</dbReference>
<evidence type="ECO:0000313" key="8">
    <source>
        <dbReference type="Proteomes" id="UP000255528"/>
    </source>
</evidence>
<dbReference type="CDD" id="cd00609">
    <property type="entry name" value="AAT_like"/>
    <property type="match status" value="1"/>
</dbReference>
<dbReference type="RefSeq" id="WP_115627046.1">
    <property type="nucleotide sequence ID" value="NZ_UIGI01000001.1"/>
</dbReference>
<dbReference type="InterPro" id="IPR004839">
    <property type="entry name" value="Aminotransferase_I/II_large"/>
</dbReference>
<keyword evidence="3" id="KW-0805">Transcription regulation</keyword>